<dbReference type="RefSeq" id="WP_050373635.1">
    <property type="nucleotide sequence ID" value="NZ_KQ257829.1"/>
</dbReference>
<feature type="compositionally biased region" description="Basic and acidic residues" evidence="1">
    <location>
        <begin position="45"/>
        <end position="59"/>
    </location>
</feature>
<dbReference type="EMBL" id="JPPY01000165">
    <property type="protein sequence ID" value="KND30582.1"/>
    <property type="molecule type" value="Genomic_DNA"/>
</dbReference>
<evidence type="ECO:0000313" key="2">
    <source>
        <dbReference type="EMBL" id="KND30582.1"/>
    </source>
</evidence>
<sequence length="75" mass="7992">MESTWEQECAGRGDGSGCPHGAVLTIDAGIPEYRCDECRHHWELDATQPERRVVEDGGETRPLGDPGEAGPGTAA</sequence>
<gene>
    <name evidence="2" type="ORF">IQ63_28535</name>
</gene>
<accession>A0A0L0JXU2</accession>
<organism evidence="2 3">
    <name type="scientific">Streptomyces acidiscabies</name>
    <dbReference type="NCBI Taxonomy" id="42234"/>
    <lineage>
        <taxon>Bacteria</taxon>
        <taxon>Bacillati</taxon>
        <taxon>Actinomycetota</taxon>
        <taxon>Actinomycetes</taxon>
        <taxon>Kitasatosporales</taxon>
        <taxon>Streptomycetaceae</taxon>
        <taxon>Streptomyces</taxon>
    </lineage>
</organism>
<reference evidence="3" key="1">
    <citation type="submission" date="2014-07" db="EMBL/GenBank/DDBJ databases">
        <title>Genome sequencing of plant-pathogenic Streptomyces species.</title>
        <authorList>
            <person name="Harrison J."/>
            <person name="Sapp M."/>
            <person name="Thwaites R."/>
            <person name="Studholme D.J."/>
        </authorList>
    </citation>
    <scope>NUCLEOTIDE SEQUENCE [LARGE SCALE GENOMIC DNA]</scope>
    <source>
        <strain evidence="3">NCPPB 4445</strain>
    </source>
</reference>
<comment type="caution">
    <text evidence="2">The sequence shown here is derived from an EMBL/GenBank/DDBJ whole genome shotgun (WGS) entry which is preliminary data.</text>
</comment>
<dbReference type="OrthoDB" id="4249699at2"/>
<name>A0A0L0JXU2_9ACTN</name>
<protein>
    <submittedName>
        <fullName evidence="2">Uncharacterized protein</fullName>
    </submittedName>
</protein>
<proteinExistence type="predicted"/>
<feature type="region of interest" description="Disordered" evidence="1">
    <location>
        <begin position="1"/>
        <end position="20"/>
    </location>
</feature>
<feature type="region of interest" description="Disordered" evidence="1">
    <location>
        <begin position="45"/>
        <end position="75"/>
    </location>
</feature>
<dbReference type="PATRIC" id="fig|42234.21.peg.5886"/>
<dbReference type="Proteomes" id="UP000037151">
    <property type="component" value="Unassembled WGS sequence"/>
</dbReference>
<evidence type="ECO:0000313" key="3">
    <source>
        <dbReference type="Proteomes" id="UP000037151"/>
    </source>
</evidence>
<dbReference type="AlphaFoldDB" id="A0A0L0JXU2"/>
<evidence type="ECO:0000256" key="1">
    <source>
        <dbReference type="SAM" id="MobiDB-lite"/>
    </source>
</evidence>